<name>A0A941HYD1_9MICO</name>
<protein>
    <submittedName>
        <fullName evidence="2">PA2169 family four-helix-bundle protein</fullName>
    </submittedName>
</protein>
<dbReference type="Proteomes" id="UP000677016">
    <property type="component" value="Unassembled WGS sequence"/>
</dbReference>
<gene>
    <name evidence="2" type="ORF">KC207_00185</name>
</gene>
<dbReference type="Gene3D" id="1.20.1260.10">
    <property type="match status" value="1"/>
</dbReference>
<sequence length="146" mass="16031">MSTDEKVAKDLVETLKDGRNGFLAAAEKLRDSDRPDLADTMQQYADQRATFAREIVEMGHEYGDEVDESGSFAARLHRGWLSMKDAISGDDAGGVVDAAVSGEEHAENEYRKALDADISEGFRTVVARQHEEIAQAKSTLKSLPRS</sequence>
<reference evidence="2" key="1">
    <citation type="submission" date="2021-04" db="EMBL/GenBank/DDBJ databases">
        <title>Phycicoccus avicenniae sp. nov., a novel endophytic actinomycetes isolated from branch of Avicennia mariana.</title>
        <authorList>
            <person name="Tuo L."/>
        </authorList>
    </citation>
    <scope>NUCLEOTIDE SEQUENCE</scope>
    <source>
        <strain evidence="2">BSK3Z-2</strain>
    </source>
</reference>
<dbReference type="EMBL" id="JAGSNF010000001">
    <property type="protein sequence ID" value="MBR7741712.1"/>
    <property type="molecule type" value="Genomic_DNA"/>
</dbReference>
<feature type="domain" description="DUF2383" evidence="1">
    <location>
        <begin position="9"/>
        <end position="115"/>
    </location>
</feature>
<comment type="caution">
    <text evidence="2">The sequence shown here is derived from an EMBL/GenBank/DDBJ whole genome shotgun (WGS) entry which is preliminary data.</text>
</comment>
<dbReference type="InterPro" id="IPR011971">
    <property type="entry name" value="CHP02284"/>
</dbReference>
<dbReference type="InterPro" id="IPR016920">
    <property type="entry name" value="UCP029477"/>
</dbReference>
<accession>A0A941HYD1</accession>
<organism evidence="2 3">
    <name type="scientific">Phycicoccus avicenniae</name>
    <dbReference type="NCBI Taxonomy" id="2828860"/>
    <lineage>
        <taxon>Bacteria</taxon>
        <taxon>Bacillati</taxon>
        <taxon>Actinomycetota</taxon>
        <taxon>Actinomycetes</taxon>
        <taxon>Micrococcales</taxon>
        <taxon>Intrasporangiaceae</taxon>
        <taxon>Phycicoccus</taxon>
    </lineage>
</organism>
<keyword evidence="3" id="KW-1185">Reference proteome</keyword>
<evidence type="ECO:0000313" key="2">
    <source>
        <dbReference type="EMBL" id="MBR7741712.1"/>
    </source>
</evidence>
<dbReference type="InterPro" id="IPR009078">
    <property type="entry name" value="Ferritin-like_SF"/>
</dbReference>
<proteinExistence type="predicted"/>
<dbReference type="RefSeq" id="WP_211600808.1">
    <property type="nucleotide sequence ID" value="NZ_JAGSNF010000001.1"/>
</dbReference>
<evidence type="ECO:0000313" key="3">
    <source>
        <dbReference type="Proteomes" id="UP000677016"/>
    </source>
</evidence>
<evidence type="ECO:0000259" key="1">
    <source>
        <dbReference type="Pfam" id="PF09537"/>
    </source>
</evidence>
<dbReference type="InterPro" id="IPR019052">
    <property type="entry name" value="DUF2383"/>
</dbReference>
<dbReference type="PIRSF" id="PIRSF029477">
    <property type="entry name" value="UCP029477"/>
    <property type="match status" value="1"/>
</dbReference>
<dbReference type="AlphaFoldDB" id="A0A941HYD1"/>
<dbReference type="InterPro" id="IPR012347">
    <property type="entry name" value="Ferritin-like"/>
</dbReference>
<dbReference type="Pfam" id="PF09537">
    <property type="entry name" value="DUF2383"/>
    <property type="match status" value="1"/>
</dbReference>
<dbReference type="SUPFAM" id="SSF47240">
    <property type="entry name" value="Ferritin-like"/>
    <property type="match status" value="1"/>
</dbReference>
<dbReference type="NCBIfam" id="TIGR02284">
    <property type="entry name" value="PA2169 family four-helix-bundle protein"/>
    <property type="match status" value="1"/>
</dbReference>